<proteinExistence type="predicted"/>
<evidence type="ECO:0000313" key="1">
    <source>
        <dbReference type="EMBL" id="NEW35089.1"/>
    </source>
</evidence>
<protein>
    <submittedName>
        <fullName evidence="1">Uncharacterized protein</fullName>
    </submittedName>
</protein>
<gene>
    <name evidence="1" type="ORF">GV791_21350</name>
</gene>
<evidence type="ECO:0000313" key="2">
    <source>
        <dbReference type="Proteomes" id="UP000471166"/>
    </source>
</evidence>
<sequence length="45" mass="4678">MTATALDPRQAIPVDSGGVLTTSVLDVSTHRSGIRICRSPRPSTG</sequence>
<dbReference type="RefSeq" id="WP_163846198.1">
    <property type="nucleotide sequence ID" value="NZ_JAAGVB010000038.1"/>
</dbReference>
<comment type="caution">
    <text evidence="1">The sequence shown here is derived from an EMBL/GenBank/DDBJ whole genome shotgun (WGS) entry which is preliminary data.</text>
</comment>
<reference evidence="1 2" key="1">
    <citation type="submission" date="2020-01" db="EMBL/GenBank/DDBJ databases">
        <title>Genetics and antimicrobial susceptibilities of Nocardia species isolated from the soil; a comparison with species isolated from humans.</title>
        <authorList>
            <person name="Carrasco G."/>
            <person name="Monzon S."/>
            <person name="Sansegundo M."/>
            <person name="Garcia E."/>
            <person name="Garrido N."/>
            <person name="Medina M.J."/>
            <person name="Villalon P."/>
            <person name="Ramirez-Arocha A.C."/>
            <person name="Jimenez P."/>
            <person name="Cuesta I."/>
            <person name="Valdezate S."/>
        </authorList>
    </citation>
    <scope>NUCLEOTIDE SEQUENCE [LARGE SCALE GENOMIC DNA]</scope>
    <source>
        <strain evidence="1 2">CNM20110626</strain>
    </source>
</reference>
<organism evidence="1 2">
    <name type="scientific">Nocardia cyriacigeorgica</name>
    <dbReference type="NCBI Taxonomy" id="135487"/>
    <lineage>
        <taxon>Bacteria</taxon>
        <taxon>Bacillati</taxon>
        <taxon>Actinomycetota</taxon>
        <taxon>Actinomycetes</taxon>
        <taxon>Mycobacteriales</taxon>
        <taxon>Nocardiaceae</taxon>
        <taxon>Nocardia</taxon>
    </lineage>
</organism>
<name>A0A6P1CRB5_9NOCA</name>
<dbReference type="AlphaFoldDB" id="A0A6P1CRB5"/>
<accession>A0A6P1CRB5</accession>
<dbReference type="EMBL" id="JAAGVB010000038">
    <property type="protein sequence ID" value="NEW35089.1"/>
    <property type="molecule type" value="Genomic_DNA"/>
</dbReference>
<dbReference type="Proteomes" id="UP000471166">
    <property type="component" value="Unassembled WGS sequence"/>
</dbReference>